<dbReference type="UniPathway" id="UPA00059">
    <property type="reaction ID" value="UER00105"/>
</dbReference>
<feature type="binding site" evidence="5">
    <location>
        <position position="263"/>
    </location>
    <ligand>
        <name>(2E)-4-hydroxy-3-methylbut-2-enyl diphosphate</name>
        <dbReference type="ChEBI" id="CHEBI:128753"/>
    </ligand>
</feature>
<gene>
    <name evidence="5 6" type="primary">ispH</name>
    <name evidence="6" type="ORF">COLSTE_01587</name>
</gene>
<feature type="binding site" evidence="5">
    <location>
        <position position="191"/>
    </location>
    <ligand>
        <name>[4Fe-4S] cluster</name>
        <dbReference type="ChEBI" id="CHEBI:49883"/>
    </ligand>
</feature>
<evidence type="ECO:0000313" key="7">
    <source>
        <dbReference type="Proteomes" id="UP000003560"/>
    </source>
</evidence>
<keyword evidence="5 6" id="KW-0560">Oxidoreductase</keyword>
<dbReference type="RefSeq" id="WP_006721225.1">
    <property type="nucleotide sequence ID" value="NZ_CP085935.1"/>
</dbReference>
<feature type="binding site" evidence="5">
    <location>
        <position position="75"/>
    </location>
    <ligand>
        <name>dimethylallyl diphosphate</name>
        <dbReference type="ChEBI" id="CHEBI:57623"/>
    </ligand>
</feature>
<feature type="binding site" evidence="5">
    <location>
        <position position="125"/>
    </location>
    <ligand>
        <name>dimethylallyl diphosphate</name>
        <dbReference type="ChEBI" id="CHEBI:57623"/>
    </ligand>
</feature>
<dbReference type="PANTHER" id="PTHR30426">
    <property type="entry name" value="4-HYDROXY-3-METHYLBUT-2-ENYL DIPHOSPHATE REDUCTASE"/>
    <property type="match status" value="1"/>
</dbReference>
<accession>B6GBX2</accession>
<dbReference type="eggNOG" id="COG0761">
    <property type="taxonomic scope" value="Bacteria"/>
</dbReference>
<evidence type="ECO:0000313" key="6">
    <source>
        <dbReference type="EMBL" id="EEA90236.1"/>
    </source>
</evidence>
<comment type="catalytic activity">
    <reaction evidence="5">
        <text>dimethylallyl diphosphate + 2 oxidized [2Fe-2S]-[ferredoxin] + H2O = (2E)-4-hydroxy-3-methylbut-2-enyl diphosphate + 2 reduced [2Fe-2S]-[ferredoxin] + 2 H(+)</text>
        <dbReference type="Rhea" id="RHEA:24825"/>
        <dbReference type="Rhea" id="RHEA-COMP:10000"/>
        <dbReference type="Rhea" id="RHEA-COMP:10001"/>
        <dbReference type="ChEBI" id="CHEBI:15377"/>
        <dbReference type="ChEBI" id="CHEBI:15378"/>
        <dbReference type="ChEBI" id="CHEBI:33737"/>
        <dbReference type="ChEBI" id="CHEBI:33738"/>
        <dbReference type="ChEBI" id="CHEBI:57623"/>
        <dbReference type="ChEBI" id="CHEBI:128753"/>
        <dbReference type="EC" id="1.17.7.4"/>
    </reaction>
</comment>
<feature type="binding site" evidence="5">
    <location>
        <position position="97"/>
    </location>
    <ligand>
        <name>[4Fe-4S] cluster</name>
        <dbReference type="ChEBI" id="CHEBI:49883"/>
    </ligand>
</feature>
<dbReference type="GeneID" id="98003301"/>
<feature type="binding site" evidence="5">
    <location>
        <position position="43"/>
    </location>
    <ligand>
        <name>(2E)-4-hydroxy-3-methylbut-2-enyl diphosphate</name>
        <dbReference type="ChEBI" id="CHEBI:128753"/>
    </ligand>
</feature>
<keyword evidence="7" id="KW-1185">Reference proteome</keyword>
<feature type="binding site" evidence="5">
    <location>
        <position position="221"/>
    </location>
    <ligand>
        <name>isopentenyl diphosphate</name>
        <dbReference type="ChEBI" id="CHEBI:128769"/>
    </ligand>
</feature>
<organism evidence="6 7">
    <name type="scientific">Collinsella stercoris DSM 13279</name>
    <dbReference type="NCBI Taxonomy" id="445975"/>
    <lineage>
        <taxon>Bacteria</taxon>
        <taxon>Bacillati</taxon>
        <taxon>Actinomycetota</taxon>
        <taxon>Coriobacteriia</taxon>
        <taxon>Coriobacteriales</taxon>
        <taxon>Coriobacteriaceae</taxon>
        <taxon>Collinsella</taxon>
    </lineage>
</organism>
<feature type="binding site" evidence="5">
    <location>
        <position position="163"/>
    </location>
    <ligand>
        <name>(2E)-4-hydroxy-3-methylbut-2-enyl diphosphate</name>
        <dbReference type="ChEBI" id="CHEBI:128753"/>
    </ligand>
</feature>
<protein>
    <recommendedName>
        <fullName evidence="5">4-hydroxy-3-methylbut-2-enyl diphosphate reductase</fullName>
        <shortName evidence="5">HMBPP reductase</shortName>
        <ecNumber evidence="5">1.17.7.4</ecNumber>
    </recommendedName>
</protein>
<feature type="binding site" evidence="5">
    <location>
        <position position="43"/>
    </location>
    <ligand>
        <name>isopentenyl diphosphate</name>
        <dbReference type="ChEBI" id="CHEBI:128769"/>
    </ligand>
</feature>
<feature type="binding site" evidence="5">
    <location>
        <position position="14"/>
    </location>
    <ligand>
        <name>[4Fe-4S] cluster</name>
        <dbReference type="ChEBI" id="CHEBI:49883"/>
    </ligand>
</feature>
<dbReference type="Proteomes" id="UP000003560">
    <property type="component" value="Unassembled WGS sequence"/>
</dbReference>
<dbReference type="GO" id="GO:0051539">
    <property type="term" value="F:4 iron, 4 sulfur cluster binding"/>
    <property type="evidence" value="ECO:0007669"/>
    <property type="project" value="UniProtKB-UniRule"/>
</dbReference>
<feature type="binding site" evidence="5">
    <location>
        <position position="263"/>
    </location>
    <ligand>
        <name>isopentenyl diphosphate</name>
        <dbReference type="ChEBI" id="CHEBI:128769"/>
    </ligand>
</feature>
<feature type="binding site" evidence="5">
    <location>
        <position position="221"/>
    </location>
    <ligand>
        <name>dimethylallyl diphosphate</name>
        <dbReference type="ChEBI" id="CHEBI:57623"/>
    </ligand>
</feature>
<comment type="caution">
    <text evidence="6">The sequence shown here is derived from an EMBL/GenBank/DDBJ whole genome shotgun (WGS) entry which is preliminary data.</text>
</comment>
<comment type="function">
    <text evidence="5">Catalyzes the conversion of 1-hydroxy-2-methyl-2-(E)-butenyl 4-diphosphate (HMBPP) into a mixture of isopentenyl diphosphate (IPP) and dimethylallyl diphosphate (DMAPP). Acts in the terminal step of the DOXP/MEP pathway for isoprenoid precursor biosynthesis.</text>
</comment>
<proteinExistence type="inferred from homology"/>
<evidence type="ECO:0000256" key="1">
    <source>
        <dbReference type="ARBA" id="ARBA00022485"/>
    </source>
</evidence>
<dbReference type="Gene3D" id="3.40.50.11270">
    <property type="match status" value="1"/>
</dbReference>
<dbReference type="GO" id="GO:0019288">
    <property type="term" value="P:isopentenyl diphosphate biosynthetic process, methylerythritol 4-phosphate pathway"/>
    <property type="evidence" value="ECO:0007669"/>
    <property type="project" value="UniProtKB-UniRule"/>
</dbReference>
<dbReference type="EMBL" id="ABXJ01000083">
    <property type="protein sequence ID" value="EEA90236.1"/>
    <property type="molecule type" value="Genomic_DNA"/>
</dbReference>
<comment type="catalytic activity">
    <reaction evidence="5">
        <text>isopentenyl diphosphate + 2 oxidized [2Fe-2S]-[ferredoxin] + H2O = (2E)-4-hydroxy-3-methylbut-2-enyl diphosphate + 2 reduced [2Fe-2S]-[ferredoxin] + 2 H(+)</text>
        <dbReference type="Rhea" id="RHEA:24488"/>
        <dbReference type="Rhea" id="RHEA-COMP:10000"/>
        <dbReference type="Rhea" id="RHEA-COMP:10001"/>
        <dbReference type="ChEBI" id="CHEBI:15377"/>
        <dbReference type="ChEBI" id="CHEBI:15378"/>
        <dbReference type="ChEBI" id="CHEBI:33737"/>
        <dbReference type="ChEBI" id="CHEBI:33738"/>
        <dbReference type="ChEBI" id="CHEBI:128753"/>
        <dbReference type="ChEBI" id="CHEBI:128769"/>
        <dbReference type="EC" id="1.17.7.4"/>
    </reaction>
</comment>
<keyword evidence="2 5" id="KW-0479">Metal-binding</keyword>
<feature type="binding site" evidence="5">
    <location>
        <position position="43"/>
    </location>
    <ligand>
        <name>dimethylallyl diphosphate</name>
        <dbReference type="ChEBI" id="CHEBI:57623"/>
    </ligand>
</feature>
<reference evidence="6 7" key="2">
    <citation type="submission" date="2008-10" db="EMBL/GenBank/DDBJ databases">
        <authorList>
            <person name="Fulton L."/>
            <person name="Clifton S."/>
            <person name="Fulton B."/>
            <person name="Xu J."/>
            <person name="Minx P."/>
            <person name="Pepin K.H."/>
            <person name="Johnson M."/>
            <person name="Thiruvilangam P."/>
            <person name="Bhonagiri V."/>
            <person name="Nash W.E."/>
            <person name="Mardis E.R."/>
            <person name="Wilson R.K."/>
        </authorList>
    </citation>
    <scope>NUCLEOTIDE SEQUENCE [LARGE SCALE GENOMIC DNA]</scope>
    <source>
        <strain evidence="6 7">DSM 13279</strain>
    </source>
</reference>
<feature type="binding site" evidence="5">
    <location>
        <position position="219"/>
    </location>
    <ligand>
        <name>isopentenyl diphosphate</name>
        <dbReference type="ChEBI" id="CHEBI:128769"/>
    </ligand>
</feature>
<dbReference type="CDD" id="cd13944">
    <property type="entry name" value="lytB_ispH"/>
    <property type="match status" value="1"/>
</dbReference>
<reference evidence="6 7" key="1">
    <citation type="submission" date="2008-10" db="EMBL/GenBank/DDBJ databases">
        <title>Draft genome sequence of Collinsella stercoris (DSM 13279).</title>
        <authorList>
            <person name="Sudarsanam P."/>
            <person name="Ley R."/>
            <person name="Guruge J."/>
            <person name="Turnbaugh P.J."/>
            <person name="Mahowald M."/>
            <person name="Liep D."/>
            <person name="Gordon J."/>
        </authorList>
    </citation>
    <scope>NUCLEOTIDE SEQUENCE [LARGE SCALE GENOMIC DNA]</scope>
    <source>
        <strain evidence="6 7">DSM 13279</strain>
    </source>
</reference>
<dbReference type="GO" id="GO:0046872">
    <property type="term" value="F:metal ion binding"/>
    <property type="evidence" value="ECO:0007669"/>
    <property type="project" value="UniProtKB-KW"/>
</dbReference>
<feature type="binding site" evidence="5">
    <location>
        <position position="125"/>
    </location>
    <ligand>
        <name>(2E)-4-hydroxy-3-methylbut-2-enyl diphosphate</name>
        <dbReference type="ChEBI" id="CHEBI:128753"/>
    </ligand>
</feature>
<keyword evidence="1 5" id="KW-0004">4Fe-4S</keyword>
<comment type="caution">
    <text evidence="5">Lacks conserved residue(s) required for the propagation of feature annotation.</text>
</comment>
<dbReference type="Gene3D" id="3.40.1010.20">
    <property type="entry name" value="4-hydroxy-3-methylbut-2-enyl diphosphate reductase, catalytic domain"/>
    <property type="match status" value="2"/>
</dbReference>
<feature type="binding site" evidence="5">
    <location>
        <position position="75"/>
    </location>
    <ligand>
        <name>isopentenyl diphosphate</name>
        <dbReference type="ChEBI" id="CHEBI:128769"/>
    </ligand>
</feature>
<dbReference type="GO" id="GO:0016114">
    <property type="term" value="P:terpenoid biosynthetic process"/>
    <property type="evidence" value="ECO:0007669"/>
    <property type="project" value="UniProtKB-UniRule"/>
</dbReference>
<feature type="binding site" evidence="5">
    <location>
        <position position="221"/>
    </location>
    <ligand>
        <name>(2E)-4-hydroxy-3-methylbut-2-enyl diphosphate</name>
        <dbReference type="ChEBI" id="CHEBI:128753"/>
    </ligand>
</feature>
<dbReference type="NCBIfam" id="NF002187">
    <property type="entry name" value="PRK01045.1-1"/>
    <property type="match status" value="1"/>
</dbReference>
<feature type="binding site" evidence="5">
    <location>
        <position position="75"/>
    </location>
    <ligand>
        <name>(2E)-4-hydroxy-3-methylbut-2-enyl diphosphate</name>
        <dbReference type="ChEBI" id="CHEBI:128753"/>
    </ligand>
</feature>
<dbReference type="UniPathway" id="UPA00056">
    <property type="reaction ID" value="UER00097"/>
</dbReference>
<feature type="binding site" evidence="5">
    <location>
        <position position="263"/>
    </location>
    <ligand>
        <name>dimethylallyl diphosphate</name>
        <dbReference type="ChEBI" id="CHEBI:57623"/>
    </ligand>
</feature>
<dbReference type="AlphaFoldDB" id="B6GBX2"/>
<keyword evidence="3 5" id="KW-0408">Iron</keyword>
<feature type="binding site" evidence="5">
    <location>
        <position position="219"/>
    </location>
    <ligand>
        <name>(2E)-4-hydroxy-3-methylbut-2-enyl diphosphate</name>
        <dbReference type="ChEBI" id="CHEBI:128753"/>
    </ligand>
</feature>
<dbReference type="EC" id="1.17.7.4" evidence="5"/>
<dbReference type="HAMAP" id="MF_00191">
    <property type="entry name" value="IspH"/>
    <property type="match status" value="1"/>
</dbReference>
<evidence type="ECO:0000256" key="4">
    <source>
        <dbReference type="ARBA" id="ARBA00023014"/>
    </source>
</evidence>
<comment type="similarity">
    <text evidence="5">Belongs to the IspH family.</text>
</comment>
<name>B6GBX2_9ACTN</name>
<sequence length="283" mass="30054">MALTIEVARHAGVCYGVERALTLAAEAARESRGPVRTLGPLIHNPLVVSELEHAGVTVADRVEEVDAGTVIIRAHGVVPQVVDRAERLGLTVLDATCPYVKKVHMAAEKLVREGYQLIVVGESGHPEVEGIMGHADERARVVSTPADLDAIELSRKVGVVVQTTQTVGALSSIVSALLSRTSELRVINTICAATQERQDSAAELAARVDVMIVVGGKNSGNTRRLAQICQMGCAHTHHIEDSSELEASWFTGVEHIGVTAGASTPAAHIDRAVEKIRALTEAR</sequence>
<dbReference type="InterPro" id="IPR003451">
    <property type="entry name" value="LytB/IspH"/>
</dbReference>
<feature type="binding site" evidence="5">
    <location>
        <position position="125"/>
    </location>
    <ligand>
        <name>isopentenyl diphosphate</name>
        <dbReference type="ChEBI" id="CHEBI:128769"/>
    </ligand>
</feature>
<dbReference type="GO" id="GO:0051745">
    <property type="term" value="F:4-hydroxy-3-methylbut-2-enyl diphosphate reductase activity"/>
    <property type="evidence" value="ECO:0007669"/>
    <property type="project" value="UniProtKB-UniRule"/>
</dbReference>
<feature type="active site" description="Proton donor" evidence="5">
    <location>
        <position position="127"/>
    </location>
</feature>
<comment type="pathway">
    <text evidence="5">Isoprenoid biosynthesis; isopentenyl diphosphate biosynthesis via DXP pathway; isopentenyl diphosphate from 1-deoxy-D-xylulose 5-phosphate: step 6/6.</text>
</comment>
<dbReference type="GO" id="GO:0050992">
    <property type="term" value="P:dimethylallyl diphosphate biosynthetic process"/>
    <property type="evidence" value="ECO:0007669"/>
    <property type="project" value="UniProtKB-UniRule"/>
</dbReference>
<dbReference type="OrthoDB" id="9804068at2"/>
<feature type="binding site" evidence="5">
    <location>
        <position position="219"/>
    </location>
    <ligand>
        <name>dimethylallyl diphosphate</name>
        <dbReference type="ChEBI" id="CHEBI:57623"/>
    </ligand>
</feature>
<comment type="cofactor">
    <cofactor evidence="5">
        <name>[4Fe-4S] cluster</name>
        <dbReference type="ChEBI" id="CHEBI:49883"/>
    </cofactor>
    <text evidence="5">Binds 1 [4Fe-4S] cluster per subunit.</text>
</comment>
<keyword evidence="5" id="KW-0414">Isoprene biosynthesis</keyword>
<dbReference type="PANTHER" id="PTHR30426:SF0">
    <property type="entry name" value="4-HYDROXY-3-METHYLBUT-2-ENYL DIPHOSPHATE REDUCTASE"/>
    <property type="match status" value="1"/>
</dbReference>
<dbReference type="HOGENOM" id="CLU_027486_0_1_11"/>
<comment type="pathway">
    <text evidence="5">Isoprenoid biosynthesis; dimethylallyl diphosphate biosynthesis; dimethylallyl diphosphate from (2E)-4-hydroxy-3-methylbutenyl diphosphate: step 1/1.</text>
</comment>
<evidence type="ECO:0000256" key="3">
    <source>
        <dbReference type="ARBA" id="ARBA00023004"/>
    </source>
</evidence>
<dbReference type="Pfam" id="PF02401">
    <property type="entry name" value="LYTB"/>
    <property type="match status" value="1"/>
</dbReference>
<dbReference type="STRING" id="445975.COLSTE_01587"/>
<evidence type="ECO:0000256" key="5">
    <source>
        <dbReference type="HAMAP-Rule" id="MF_00191"/>
    </source>
</evidence>
<keyword evidence="4 5" id="KW-0411">Iron-sulfur</keyword>
<dbReference type="NCBIfam" id="TIGR00216">
    <property type="entry name" value="ispH_lytB"/>
    <property type="match status" value="1"/>
</dbReference>
<evidence type="ECO:0000256" key="2">
    <source>
        <dbReference type="ARBA" id="ARBA00022723"/>
    </source>
</evidence>